<protein>
    <recommendedName>
        <fullName evidence="4 5">Small ribosomal subunit protein uS9</fullName>
    </recommendedName>
</protein>
<dbReference type="Gene3D" id="3.30.230.10">
    <property type="match status" value="1"/>
</dbReference>
<evidence type="ECO:0000313" key="8">
    <source>
        <dbReference type="EMBL" id="OGG91585.1"/>
    </source>
</evidence>
<sequence>MSTAQYHYASGKRKSAIARVKLQEGGSGEVSINNEKLKKYFTGMQPEKVLSPLTLTNHAGSFDIVIEVEGGGKEAQAEAARHGITRALTLYDPALRPMLKKAGYLRRDARIRERKKPGLKRARRAPQWAKR</sequence>
<comment type="similarity">
    <text evidence="1 5 6">Belongs to the universal ribosomal protein uS9 family.</text>
</comment>
<evidence type="ECO:0000256" key="4">
    <source>
        <dbReference type="ARBA" id="ARBA00035259"/>
    </source>
</evidence>
<proteinExistence type="inferred from homology"/>
<dbReference type="Proteomes" id="UP000178601">
    <property type="component" value="Unassembled WGS sequence"/>
</dbReference>
<feature type="compositionally biased region" description="Basic residues" evidence="7">
    <location>
        <begin position="112"/>
        <end position="131"/>
    </location>
</feature>
<dbReference type="GO" id="GO:0003723">
    <property type="term" value="F:RNA binding"/>
    <property type="evidence" value="ECO:0007669"/>
    <property type="project" value="TreeGrafter"/>
</dbReference>
<keyword evidence="2 5" id="KW-0689">Ribosomal protein</keyword>
<evidence type="ECO:0000256" key="1">
    <source>
        <dbReference type="ARBA" id="ARBA00005251"/>
    </source>
</evidence>
<dbReference type="PANTHER" id="PTHR21569:SF1">
    <property type="entry name" value="SMALL RIBOSOMAL SUBUNIT PROTEIN US9M"/>
    <property type="match status" value="1"/>
</dbReference>
<dbReference type="NCBIfam" id="NF001099">
    <property type="entry name" value="PRK00132.1"/>
    <property type="match status" value="1"/>
</dbReference>
<reference evidence="8 9" key="1">
    <citation type="journal article" date="2016" name="Nat. Commun.">
        <title>Thousands of microbial genomes shed light on interconnected biogeochemical processes in an aquifer system.</title>
        <authorList>
            <person name="Anantharaman K."/>
            <person name="Brown C.T."/>
            <person name="Hug L.A."/>
            <person name="Sharon I."/>
            <person name="Castelle C.J."/>
            <person name="Probst A.J."/>
            <person name="Thomas B.C."/>
            <person name="Singh A."/>
            <person name="Wilkins M.J."/>
            <person name="Karaoz U."/>
            <person name="Brodie E.L."/>
            <person name="Williams K.H."/>
            <person name="Hubbard S.S."/>
            <person name="Banfield J.F."/>
        </authorList>
    </citation>
    <scope>NUCLEOTIDE SEQUENCE [LARGE SCALE GENOMIC DNA]</scope>
</reference>
<dbReference type="InterPro" id="IPR020574">
    <property type="entry name" value="Ribosomal_uS9_CS"/>
</dbReference>
<evidence type="ECO:0000256" key="7">
    <source>
        <dbReference type="SAM" id="MobiDB-lite"/>
    </source>
</evidence>
<dbReference type="SUPFAM" id="SSF54211">
    <property type="entry name" value="Ribosomal protein S5 domain 2-like"/>
    <property type="match status" value="1"/>
</dbReference>
<dbReference type="HAMAP" id="MF_00532_B">
    <property type="entry name" value="Ribosomal_uS9_B"/>
    <property type="match status" value="1"/>
</dbReference>
<evidence type="ECO:0000313" key="9">
    <source>
        <dbReference type="Proteomes" id="UP000178601"/>
    </source>
</evidence>
<organism evidence="8 9">
    <name type="scientific">Candidatus Kaiserbacteria bacterium RIFCSPLOWO2_12_FULL_53_8</name>
    <dbReference type="NCBI Taxonomy" id="1798529"/>
    <lineage>
        <taxon>Bacteria</taxon>
        <taxon>Candidatus Kaiseribacteriota</taxon>
    </lineage>
</organism>
<dbReference type="GO" id="GO:0006412">
    <property type="term" value="P:translation"/>
    <property type="evidence" value="ECO:0007669"/>
    <property type="project" value="UniProtKB-UniRule"/>
</dbReference>
<keyword evidence="3 5" id="KW-0687">Ribonucleoprotein</keyword>
<evidence type="ECO:0000256" key="2">
    <source>
        <dbReference type="ARBA" id="ARBA00022980"/>
    </source>
</evidence>
<name>A0A1F6G0E5_9BACT</name>
<gene>
    <name evidence="5" type="primary">rpsI</name>
    <name evidence="8" type="ORF">A3H16_02570</name>
</gene>
<dbReference type="AlphaFoldDB" id="A0A1F6G0E5"/>
<dbReference type="Pfam" id="PF00380">
    <property type="entry name" value="Ribosomal_S9"/>
    <property type="match status" value="1"/>
</dbReference>
<evidence type="ECO:0000256" key="3">
    <source>
        <dbReference type="ARBA" id="ARBA00023274"/>
    </source>
</evidence>
<dbReference type="EMBL" id="MFMQ01000046">
    <property type="protein sequence ID" value="OGG91585.1"/>
    <property type="molecule type" value="Genomic_DNA"/>
</dbReference>
<dbReference type="InterPro" id="IPR014721">
    <property type="entry name" value="Ribsml_uS5_D2-typ_fold_subgr"/>
</dbReference>
<feature type="region of interest" description="Disordered" evidence="7">
    <location>
        <begin position="110"/>
        <end position="131"/>
    </location>
</feature>
<evidence type="ECO:0000256" key="5">
    <source>
        <dbReference type="HAMAP-Rule" id="MF_00532"/>
    </source>
</evidence>
<evidence type="ECO:0000256" key="6">
    <source>
        <dbReference type="RuleBase" id="RU003815"/>
    </source>
</evidence>
<accession>A0A1F6G0E5</accession>
<dbReference type="InterPro" id="IPR023035">
    <property type="entry name" value="Ribosomal_uS9_bac/plastid"/>
</dbReference>
<dbReference type="PANTHER" id="PTHR21569">
    <property type="entry name" value="RIBOSOMAL PROTEIN S9"/>
    <property type="match status" value="1"/>
</dbReference>
<dbReference type="FunFam" id="3.30.230.10:FF:000001">
    <property type="entry name" value="30S ribosomal protein S9"/>
    <property type="match status" value="1"/>
</dbReference>
<dbReference type="GO" id="GO:0003735">
    <property type="term" value="F:structural constituent of ribosome"/>
    <property type="evidence" value="ECO:0007669"/>
    <property type="project" value="InterPro"/>
</dbReference>
<dbReference type="InterPro" id="IPR020568">
    <property type="entry name" value="Ribosomal_Su5_D2-typ_SF"/>
</dbReference>
<comment type="caution">
    <text evidence="8">The sequence shown here is derived from an EMBL/GenBank/DDBJ whole genome shotgun (WGS) entry which is preliminary data.</text>
</comment>
<dbReference type="InterPro" id="IPR000754">
    <property type="entry name" value="Ribosomal_uS9"/>
</dbReference>
<dbReference type="PROSITE" id="PS00360">
    <property type="entry name" value="RIBOSOMAL_S9"/>
    <property type="match status" value="1"/>
</dbReference>
<dbReference type="GO" id="GO:0022627">
    <property type="term" value="C:cytosolic small ribosomal subunit"/>
    <property type="evidence" value="ECO:0007669"/>
    <property type="project" value="TreeGrafter"/>
</dbReference>